<reference evidence="2" key="1">
    <citation type="submission" date="2015-07" db="EMBL/GenBank/DDBJ databases">
        <title>Genome Of Nitrogen-Fixing Cyanobacterium Nostoc piscinale CENA21 From Solimoes/Amazon River Floodplain Sediments And Comparative Genomics To Uncover Biosynthetic Natural Products Potential.</title>
        <authorList>
            <person name="Leao T.F."/>
            <person name="Leao P.N."/>
            <person name="Guimaraes P.I."/>
            <person name="de Melo A.G.C."/>
            <person name="Ramos R.T.J."/>
            <person name="Silva A."/>
            <person name="Fiore M.F."/>
            <person name="Schneider M.P.C."/>
        </authorList>
    </citation>
    <scope>NUCLEOTIDE SEQUENCE [LARGE SCALE GENOMIC DNA]</scope>
    <source>
        <strain evidence="2">CENA21</strain>
    </source>
</reference>
<evidence type="ECO:0008006" key="3">
    <source>
        <dbReference type="Google" id="ProtNLM"/>
    </source>
</evidence>
<dbReference type="PATRIC" id="fig|224013.5.peg.5085"/>
<protein>
    <recommendedName>
        <fullName evidence="3">Excinuclease ATPase subunit</fullName>
    </recommendedName>
</protein>
<gene>
    <name evidence="1" type="ORF">ACX27_21205</name>
</gene>
<dbReference type="RefSeq" id="WP_062295326.1">
    <property type="nucleotide sequence ID" value="NZ_CP012036.1"/>
</dbReference>
<proteinExistence type="predicted"/>
<name>A0A0M5MIY1_9NOSO</name>
<dbReference type="Proteomes" id="UP000062645">
    <property type="component" value="Chromosome"/>
</dbReference>
<organism evidence="1 2">
    <name type="scientific">Nostoc piscinale CENA21</name>
    <dbReference type="NCBI Taxonomy" id="224013"/>
    <lineage>
        <taxon>Bacteria</taxon>
        <taxon>Bacillati</taxon>
        <taxon>Cyanobacteriota</taxon>
        <taxon>Cyanophyceae</taxon>
        <taxon>Nostocales</taxon>
        <taxon>Nostocaceae</taxon>
        <taxon>Nostoc</taxon>
    </lineage>
</organism>
<dbReference type="KEGG" id="npz:ACX27_21205"/>
<keyword evidence="2" id="KW-1185">Reference proteome</keyword>
<sequence>MSQEHEELLHIQQISNLKPRHFADLVRAAQLIFDPTAGIVGSHVVVNWQEFGIPDEVESNLKLLGQQYRYACPDIPSAIIWSQLTPATRNWFLENKDELWKFEEAFPPLDED</sequence>
<reference evidence="1 2" key="2">
    <citation type="journal article" date="2016" name="Genome Announc.">
        <title>Draft Genome Sequence of the N2-Fixing Cyanobacterium Nostoc piscinale CENA21, Isolated from the Brazilian Amazon Floodplain.</title>
        <authorList>
            <person name="Leao T."/>
            <person name="Guimaraes P.I."/>
            <person name="de Melo A.G."/>
            <person name="Ramos R.T."/>
            <person name="Leao P.N."/>
            <person name="Silva A."/>
            <person name="Fiore M.F."/>
            <person name="Schneider M.P."/>
        </authorList>
    </citation>
    <scope>NUCLEOTIDE SEQUENCE [LARGE SCALE GENOMIC DNA]</scope>
    <source>
        <strain evidence="1 2">CENA21</strain>
    </source>
</reference>
<dbReference type="AlphaFoldDB" id="A0A0M5MIY1"/>
<evidence type="ECO:0000313" key="2">
    <source>
        <dbReference type="Proteomes" id="UP000062645"/>
    </source>
</evidence>
<dbReference type="EMBL" id="CP012036">
    <property type="protein sequence ID" value="ALF54775.1"/>
    <property type="molecule type" value="Genomic_DNA"/>
</dbReference>
<dbReference type="OrthoDB" id="425943at2"/>
<evidence type="ECO:0000313" key="1">
    <source>
        <dbReference type="EMBL" id="ALF54775.1"/>
    </source>
</evidence>
<accession>A0A0M5MIY1</accession>